<dbReference type="Proteomes" id="UP000316726">
    <property type="component" value="Chromosome 13"/>
</dbReference>
<sequence>METNALEALLLLRLWMDAKKKRARDVYKILTEGFELTSGNAFQTGMHRMGLPCNWKMAKGTYVVLANLAQEKRNVAGGDGKEQFVTLVEFDEALRQAMSEAEKTLAVTDSFSHGEDKRKKFDLRVWLSHGKNRQRLAEVLVHVYLSGQGKAGQGLSLDTGDRQVAMVGELAELPLDPLTFASVRVVLRHVPCIKEERARGKAGQAVLSPSIPSVANEVNEAAEMLYGSYLGPGMENVMVQMNKKIAFLTKALREESENLLESRLRASALDKDLSLCKIRLDDAVAQNAEYGALLKLVRLRKNIERKRDAPQQAEQGTGYDIDIQGSLLVNRNAKRELAKAKAEAEWWKQINKVSAIRYQKVYMSSDKYKSAALARQYKIKLRRSQRRVWRLAASAAWLQQEFNELSSVVERHVKRKLSLFEGQALPPQALLESIAAGMMVEGKDSADEDAGKIVTAETTATATQMTPEPEQAKGGAVSDDPGVNLATPQSLLATRRKTDQNIAALQSLESRDEAALIEQLGGQVEALNNEVEHERHLSTQVVGEKESVMLALRKRIAALESTIIRESSSSYSGRISSIRQQPYYSKSSRYLQGGASDPYKTPLGRSGSRNIYDRMRAFEQRMATSTSSASGTRRLARNLELREFANDPVSSSRHEYGGGYVASPPSSSSSLHQSQSLFPSTAGTRKRSNSAFYQSEIFDLTKALAKANLQVAKKANDIERLENRAEDREKELVSVKEFIAHKHANEASYLNKIKELSTESRGARTENENLRRIVNLKHLHHSLQYD</sequence>
<reference evidence="3 4" key="1">
    <citation type="submission" date="2018-07" db="EMBL/GenBank/DDBJ databases">
        <title>The complete nuclear genome of the prasinophyte Chloropicon primus (CCMP1205).</title>
        <authorList>
            <person name="Pombert J.-F."/>
            <person name="Otis C."/>
            <person name="Turmel M."/>
            <person name="Lemieux C."/>
        </authorList>
    </citation>
    <scope>NUCLEOTIDE SEQUENCE [LARGE SCALE GENOMIC DNA]</scope>
    <source>
        <strain evidence="3 4">CCMP1205</strain>
    </source>
</reference>
<evidence type="ECO:0000313" key="4">
    <source>
        <dbReference type="Proteomes" id="UP000316726"/>
    </source>
</evidence>
<accession>A0A5B8MY28</accession>
<feature type="region of interest" description="Disordered" evidence="2">
    <location>
        <begin position="646"/>
        <end position="685"/>
    </location>
</feature>
<dbReference type="EMBL" id="CP031046">
    <property type="protein sequence ID" value="QDZ24555.1"/>
    <property type="molecule type" value="Genomic_DNA"/>
</dbReference>
<evidence type="ECO:0000256" key="2">
    <source>
        <dbReference type="SAM" id="MobiDB-lite"/>
    </source>
</evidence>
<keyword evidence="4" id="KW-1185">Reference proteome</keyword>
<feature type="coiled-coil region" evidence="1">
    <location>
        <begin position="704"/>
        <end position="773"/>
    </location>
</feature>
<protein>
    <submittedName>
        <fullName evidence="3">Uncharacterized protein</fullName>
    </submittedName>
</protein>
<evidence type="ECO:0000313" key="3">
    <source>
        <dbReference type="EMBL" id="QDZ24555.1"/>
    </source>
</evidence>
<feature type="compositionally biased region" description="Low complexity" evidence="2">
    <location>
        <begin position="663"/>
        <end position="680"/>
    </location>
</feature>
<proteinExistence type="predicted"/>
<feature type="region of interest" description="Disordered" evidence="2">
    <location>
        <begin position="464"/>
        <end position="483"/>
    </location>
</feature>
<dbReference type="AlphaFoldDB" id="A0A5B8MY28"/>
<name>A0A5B8MY28_9CHLO</name>
<organism evidence="3 4">
    <name type="scientific">Chloropicon primus</name>
    <dbReference type="NCBI Taxonomy" id="1764295"/>
    <lineage>
        <taxon>Eukaryota</taxon>
        <taxon>Viridiplantae</taxon>
        <taxon>Chlorophyta</taxon>
        <taxon>Chloropicophyceae</taxon>
        <taxon>Chloropicales</taxon>
        <taxon>Chloropicaceae</taxon>
        <taxon>Chloropicon</taxon>
    </lineage>
</organism>
<gene>
    <name evidence="3" type="ORF">A3770_13p70730</name>
</gene>
<keyword evidence="1" id="KW-0175">Coiled coil</keyword>
<evidence type="ECO:0000256" key="1">
    <source>
        <dbReference type="SAM" id="Coils"/>
    </source>
</evidence>